<comment type="caution">
    <text evidence="1">The sequence shown here is derived from an EMBL/GenBank/DDBJ whole genome shotgun (WGS) entry which is preliminary data.</text>
</comment>
<dbReference type="Gene3D" id="2.40.160.20">
    <property type="match status" value="1"/>
</dbReference>
<organism evidence="1 2">
    <name type="scientific">Myxococcus xanthus</name>
    <dbReference type="NCBI Taxonomy" id="34"/>
    <lineage>
        <taxon>Bacteria</taxon>
        <taxon>Pseudomonadati</taxon>
        <taxon>Myxococcota</taxon>
        <taxon>Myxococcia</taxon>
        <taxon>Myxococcales</taxon>
        <taxon>Cystobacterineae</taxon>
        <taxon>Myxococcaceae</taxon>
        <taxon>Myxococcus</taxon>
    </lineage>
</organism>
<name>A0A4Y6BVW3_MYXXA</name>
<dbReference type="SUPFAM" id="SSF56925">
    <property type="entry name" value="OMPA-like"/>
    <property type="match status" value="1"/>
</dbReference>
<dbReference type="AlphaFoldDB" id="A0A4Y6BVW3"/>
<dbReference type="InterPro" id="IPR011250">
    <property type="entry name" value="OMP/PagP_B-barrel"/>
</dbReference>
<proteinExistence type="predicted"/>
<reference evidence="1 2" key="1">
    <citation type="submission" date="2020-05" db="EMBL/GenBank/DDBJ databases">
        <authorList>
            <person name="Whitworth D."/>
        </authorList>
    </citation>
    <scope>NUCLEOTIDE SEQUENCE [LARGE SCALE GENOMIC DNA]</scope>
    <source>
        <strain evidence="1 2">AM005</strain>
    </source>
</reference>
<evidence type="ECO:0000313" key="1">
    <source>
        <dbReference type="EMBL" id="NOJ83775.1"/>
    </source>
</evidence>
<gene>
    <name evidence="1" type="ORF">HNV28_36625</name>
</gene>
<dbReference type="EMBL" id="JABFNT010000239">
    <property type="protein sequence ID" value="NOJ83775.1"/>
    <property type="molecule type" value="Genomic_DNA"/>
</dbReference>
<accession>A0A4Y6BVW3</accession>
<dbReference type="Proteomes" id="UP000533080">
    <property type="component" value="Unassembled WGS sequence"/>
</dbReference>
<protein>
    <submittedName>
        <fullName evidence="1">Uncharacterized protein</fullName>
    </submittedName>
</protein>
<sequence length="222" mass="23722">MASFPVTDFPGRNAMRRSIVGGVATAALGMAGPAFAIEAQQVGERLRVEERPLVGIDVRLGLGNFTGDLGSNTKVGPLLGINASAYPWQYGGVEVGYEGQRFPIDDSRLRDNGDGEGVWRHNATLLAKAGPLIDEKWRPFVGAGVGLSYLNPSDGADRFYNNDWQTELPLAAGLDYRFGNLVAGARATYRFVGGEGLLRNPVTNADEKGSLFNGNVMIGGQF</sequence>
<evidence type="ECO:0000313" key="2">
    <source>
        <dbReference type="Proteomes" id="UP000533080"/>
    </source>
</evidence>
<dbReference type="RefSeq" id="WP_140794807.1">
    <property type="nucleotide sequence ID" value="NZ_CP017170.1"/>
</dbReference>